<organism evidence="4 5">
    <name type="scientific">Artemisia annua</name>
    <name type="common">Sweet wormwood</name>
    <dbReference type="NCBI Taxonomy" id="35608"/>
    <lineage>
        <taxon>Eukaryota</taxon>
        <taxon>Viridiplantae</taxon>
        <taxon>Streptophyta</taxon>
        <taxon>Embryophyta</taxon>
        <taxon>Tracheophyta</taxon>
        <taxon>Spermatophyta</taxon>
        <taxon>Magnoliopsida</taxon>
        <taxon>eudicotyledons</taxon>
        <taxon>Gunneridae</taxon>
        <taxon>Pentapetalae</taxon>
        <taxon>asterids</taxon>
        <taxon>campanulids</taxon>
        <taxon>Asterales</taxon>
        <taxon>Asteraceae</taxon>
        <taxon>Asteroideae</taxon>
        <taxon>Anthemideae</taxon>
        <taxon>Artemisiinae</taxon>
        <taxon>Artemisia</taxon>
    </lineage>
</organism>
<dbReference type="InterPro" id="IPR012340">
    <property type="entry name" value="NA-bd_OB-fold"/>
</dbReference>
<proteinExistence type="predicted"/>
<sequence>MGESDDVCVRVDPKKNETQEASCNRITGDRPFSDGINQCIVPAVMHTAQNIGVGQPFLETRPICSLPAELGNETITRPKTATSHCCFIFFRQMADKGKEPAIPTSTPEITKPEEQILQRSADRGKAPAVETEELDLMDIKPSDLDKPIEVKVYRKWTSRNVPDPNPTGLCFILLDRKGSAIQANVHLWDMRQFDSKLQVGSCYRIERFGCKKTDNWQRTLNNPITLLFGRYTQATPIEDNGFAEHYFRFAAYNEVGQRPDTRDYTLTDYIGVIRNIGHIREFGDPTTNRTMRRNIDIQNLNGNVVTFTVWNEMATDFPLQMLNQLEQPVIIAISSCWARRFAGGLQLSATPATHYYLNPHVEEANHIRQVYAELMLPAPPLQIPVAEIEATDQPAQRQLTPLNVLMQAGPESLVQQFTTQAVILNIDEQMAWYFNRCRTCGNKISEAMPHRHCQQPGVKPLPNYSPEADSLLATKVSDLLSYIPEPDPYVFPAIIQALENTDPHIPRASSKRQSQWFSRDSF</sequence>
<comment type="caution">
    <text evidence="4">The sequence shown here is derived from an EMBL/GenBank/DDBJ whole genome shotgun (WGS) entry which is preliminary data.</text>
</comment>
<evidence type="ECO:0000259" key="2">
    <source>
        <dbReference type="Pfam" id="PF02721"/>
    </source>
</evidence>
<gene>
    <name evidence="4" type="ORF">CTI12_AA508510</name>
</gene>
<dbReference type="PANTHER" id="PTHR47165">
    <property type="entry name" value="OS03G0429900 PROTEIN"/>
    <property type="match status" value="1"/>
</dbReference>
<feature type="domain" description="Replication protein A OB" evidence="3">
    <location>
        <begin position="265"/>
        <end position="355"/>
    </location>
</feature>
<dbReference type="Pfam" id="PF02721">
    <property type="entry name" value="DUF223"/>
    <property type="match status" value="1"/>
</dbReference>
<dbReference type="AlphaFoldDB" id="A0A2U1LBY9"/>
<feature type="domain" description="Replication protein A 70 kDa DNA-binding subunit B/D first OB fold" evidence="2">
    <location>
        <begin position="136"/>
        <end position="234"/>
    </location>
</feature>
<dbReference type="Pfam" id="PF16900">
    <property type="entry name" value="REPA_OB_2"/>
    <property type="match status" value="1"/>
</dbReference>
<reference evidence="4 5" key="1">
    <citation type="journal article" date="2018" name="Mol. Plant">
        <title>The genome of Artemisia annua provides insight into the evolution of Asteraceae family and artemisinin biosynthesis.</title>
        <authorList>
            <person name="Shen Q."/>
            <person name="Zhang L."/>
            <person name="Liao Z."/>
            <person name="Wang S."/>
            <person name="Yan T."/>
            <person name="Shi P."/>
            <person name="Liu M."/>
            <person name="Fu X."/>
            <person name="Pan Q."/>
            <person name="Wang Y."/>
            <person name="Lv Z."/>
            <person name="Lu X."/>
            <person name="Zhang F."/>
            <person name="Jiang W."/>
            <person name="Ma Y."/>
            <person name="Chen M."/>
            <person name="Hao X."/>
            <person name="Li L."/>
            <person name="Tang Y."/>
            <person name="Lv G."/>
            <person name="Zhou Y."/>
            <person name="Sun X."/>
            <person name="Brodelius P.E."/>
            <person name="Rose J.K.C."/>
            <person name="Tang K."/>
        </authorList>
    </citation>
    <scope>NUCLEOTIDE SEQUENCE [LARGE SCALE GENOMIC DNA]</scope>
    <source>
        <strain evidence="5">cv. Huhao1</strain>
        <tissue evidence="4">Leaf</tissue>
    </source>
</reference>
<dbReference type="Proteomes" id="UP000245207">
    <property type="component" value="Unassembled WGS sequence"/>
</dbReference>
<protein>
    <submittedName>
        <fullName evidence="4">Nucleic acid-binding, OB-fold protein</fullName>
    </submittedName>
</protein>
<dbReference type="STRING" id="35608.A0A2U1LBY9"/>
<keyword evidence="5" id="KW-1185">Reference proteome</keyword>
<evidence type="ECO:0000313" key="4">
    <source>
        <dbReference type="EMBL" id="PWA46491.1"/>
    </source>
</evidence>
<evidence type="ECO:0000313" key="5">
    <source>
        <dbReference type="Proteomes" id="UP000245207"/>
    </source>
</evidence>
<keyword evidence="1" id="KW-0238">DNA-binding</keyword>
<evidence type="ECO:0000259" key="3">
    <source>
        <dbReference type="Pfam" id="PF16900"/>
    </source>
</evidence>
<dbReference type="InterPro" id="IPR003871">
    <property type="entry name" value="RFA1B/D_OB_1st"/>
</dbReference>
<dbReference type="Gene3D" id="2.40.50.140">
    <property type="entry name" value="Nucleic acid-binding proteins"/>
    <property type="match status" value="2"/>
</dbReference>
<evidence type="ECO:0000256" key="1">
    <source>
        <dbReference type="ARBA" id="ARBA00023125"/>
    </source>
</evidence>
<dbReference type="PANTHER" id="PTHR47165:SF4">
    <property type="entry name" value="OS03G0429900 PROTEIN"/>
    <property type="match status" value="1"/>
</dbReference>
<dbReference type="InterPro" id="IPR031657">
    <property type="entry name" value="REPA_OB_2"/>
</dbReference>
<name>A0A2U1LBY9_ARTAN</name>
<dbReference type="EMBL" id="PKPP01010261">
    <property type="protein sequence ID" value="PWA46491.1"/>
    <property type="molecule type" value="Genomic_DNA"/>
</dbReference>
<dbReference type="CDD" id="cd04481">
    <property type="entry name" value="RPA1_DBD_B_like"/>
    <property type="match status" value="1"/>
</dbReference>
<dbReference type="SUPFAM" id="SSF50249">
    <property type="entry name" value="Nucleic acid-binding proteins"/>
    <property type="match status" value="2"/>
</dbReference>
<dbReference type="GO" id="GO:0003677">
    <property type="term" value="F:DNA binding"/>
    <property type="evidence" value="ECO:0007669"/>
    <property type="project" value="UniProtKB-KW"/>
</dbReference>
<dbReference type="OrthoDB" id="1730209at2759"/>
<accession>A0A2U1LBY9</accession>